<gene>
    <name evidence="1" type="ORF">H8792_005940</name>
</gene>
<dbReference type="EMBL" id="JACBGI020000008">
    <property type="protein sequence ID" value="MBF6057879.1"/>
    <property type="molecule type" value="Genomic_DNA"/>
</dbReference>
<keyword evidence="2" id="KW-1185">Reference proteome</keyword>
<sequence>MKKVHLFSLDFGSTTSCAMLVEAYLEKNQVTGKMYFENPCIVYKSEPVFTPVENDKVNEIKIGQYLQQWLSESRVEKEQLFSGGAIFTGLTAKKANVEQIASQVDKFIGPTIANTIDDPNLESWLAYLGNFSYSTFGDQAVLNLDIGGGTTNPAIGIGKSVLSTGCYAIGARHFQFEPGSYLLTALSESAQETLQQLNLNYQIGDTVLTGDIEKICDFYVAQLKRIKLGQSACQHLIEVPLEVKTPVDKVLLSGGVGEVYYDFLRSGELPPTTYFGDLGVDLVKAILRSNLLQHQEILPKESGRATVYGMALFNTDISGSTVFLDHHTELPLNKIPIIGSIRMDTEQSPTFLEQLKQLLMTQIKVGGALFLDWNTASVTELRGFGKLLRELINEIVSDTSFNIQKPLIFFVPDDVALTFGNYLTQWREWTFPIFIIDEVPHKDASFVNIGRKQHHVVPVSFHGIHQMRGLYA</sequence>
<name>A0ABS0BWV8_9GAMM</name>
<protein>
    <submittedName>
        <fullName evidence="1">Ethanolamine ammonia-lyase reactivating factor EutA</fullName>
    </submittedName>
</protein>
<dbReference type="InterPro" id="IPR009377">
    <property type="entry name" value="EutA"/>
</dbReference>
<accession>A0ABS0BWV8</accession>
<dbReference type="Pfam" id="PF06277">
    <property type="entry name" value="EutA"/>
    <property type="match status" value="1"/>
</dbReference>
<dbReference type="InterPro" id="IPR043129">
    <property type="entry name" value="ATPase_NBD"/>
</dbReference>
<reference evidence="1 2" key="1">
    <citation type="submission" date="2020-11" db="EMBL/GenBank/DDBJ databases">
        <title>Sulfur oxidizing isolate from Hospital Hole Sinkhole.</title>
        <authorList>
            <person name="Scott K.M."/>
        </authorList>
    </citation>
    <scope>NUCLEOTIDE SEQUENCE [LARGE SCALE GENOMIC DNA]</scope>
    <source>
        <strain evidence="1 2">HH1</strain>
    </source>
</reference>
<proteinExistence type="predicted"/>
<dbReference type="RefSeq" id="WP_185978025.1">
    <property type="nucleotide sequence ID" value="NZ_JACBGI020000008.1"/>
</dbReference>
<organism evidence="1 2">
    <name type="scientific">Thiomicrorhabdus heinhorstiae</name>
    <dbReference type="NCBI Taxonomy" id="2748010"/>
    <lineage>
        <taxon>Bacteria</taxon>
        <taxon>Pseudomonadati</taxon>
        <taxon>Pseudomonadota</taxon>
        <taxon>Gammaproteobacteria</taxon>
        <taxon>Thiotrichales</taxon>
        <taxon>Piscirickettsiaceae</taxon>
        <taxon>Thiomicrorhabdus</taxon>
    </lineage>
</organism>
<comment type="caution">
    <text evidence="1">The sequence shown here is derived from an EMBL/GenBank/DDBJ whole genome shotgun (WGS) entry which is preliminary data.</text>
</comment>
<dbReference type="Proteomes" id="UP001193680">
    <property type="component" value="Unassembled WGS sequence"/>
</dbReference>
<evidence type="ECO:0000313" key="2">
    <source>
        <dbReference type="Proteomes" id="UP001193680"/>
    </source>
</evidence>
<dbReference type="SUPFAM" id="SSF53067">
    <property type="entry name" value="Actin-like ATPase domain"/>
    <property type="match status" value="1"/>
</dbReference>
<evidence type="ECO:0000313" key="1">
    <source>
        <dbReference type="EMBL" id="MBF6057879.1"/>
    </source>
</evidence>